<keyword evidence="10 14" id="KW-0472">Membrane</keyword>
<evidence type="ECO:0000256" key="4">
    <source>
        <dbReference type="ARBA" id="ARBA00022475"/>
    </source>
</evidence>
<accession>A0A6P0UQP8</accession>
<evidence type="ECO:0000256" key="5">
    <source>
        <dbReference type="ARBA" id="ARBA00022692"/>
    </source>
</evidence>
<feature type="transmembrane region" description="Helical" evidence="14">
    <location>
        <begin position="182"/>
        <end position="204"/>
    </location>
</feature>
<feature type="transmembrane region" description="Helical" evidence="14">
    <location>
        <begin position="234"/>
        <end position="253"/>
    </location>
</feature>
<keyword evidence="5 14" id="KW-0812">Transmembrane</keyword>
<dbReference type="PANTHER" id="PTHR48086">
    <property type="entry name" value="SODIUM/PROLINE SYMPORTER-RELATED"/>
    <property type="match status" value="1"/>
</dbReference>
<keyword evidence="9" id="KW-0406">Ion transport</keyword>
<feature type="transmembrane region" description="Helical" evidence="14">
    <location>
        <begin position="73"/>
        <end position="93"/>
    </location>
</feature>
<keyword evidence="11" id="KW-0739">Sodium transport</keyword>
<feature type="transmembrane region" description="Helical" evidence="14">
    <location>
        <begin position="452"/>
        <end position="473"/>
    </location>
</feature>
<dbReference type="GO" id="GO:0006814">
    <property type="term" value="P:sodium ion transport"/>
    <property type="evidence" value="ECO:0007669"/>
    <property type="project" value="UniProtKB-KW"/>
</dbReference>
<evidence type="ECO:0000313" key="15">
    <source>
        <dbReference type="EMBL" id="NER14149.1"/>
    </source>
</evidence>
<feature type="transmembrane region" description="Helical" evidence="14">
    <location>
        <begin position="274"/>
        <end position="298"/>
    </location>
</feature>
<comment type="catalytic activity">
    <reaction evidence="12">
        <text>L-proline(in) + Na(+)(in) = L-proline(out) + Na(+)(out)</text>
        <dbReference type="Rhea" id="RHEA:28967"/>
        <dbReference type="ChEBI" id="CHEBI:29101"/>
        <dbReference type="ChEBI" id="CHEBI:60039"/>
    </reaction>
</comment>
<dbReference type="InterPro" id="IPR050277">
    <property type="entry name" value="Sodium:Solute_Symporter"/>
</dbReference>
<dbReference type="GO" id="GO:0005886">
    <property type="term" value="C:plasma membrane"/>
    <property type="evidence" value="ECO:0007669"/>
    <property type="project" value="UniProtKB-SubCell"/>
</dbReference>
<keyword evidence="3" id="KW-0813">Transport</keyword>
<feature type="transmembrane region" description="Helical" evidence="14">
    <location>
        <begin position="123"/>
        <end position="144"/>
    </location>
</feature>
<evidence type="ECO:0000256" key="8">
    <source>
        <dbReference type="ARBA" id="ARBA00023053"/>
    </source>
</evidence>
<dbReference type="PANTHER" id="PTHR48086:SF3">
    <property type="entry name" value="SODIUM_PROLINE SYMPORTER"/>
    <property type="match status" value="1"/>
</dbReference>
<protein>
    <recommendedName>
        <fullName evidence="17">Sodium:solute symporter family protein</fullName>
    </recommendedName>
</protein>
<dbReference type="Gene3D" id="1.20.1730.10">
    <property type="entry name" value="Sodium/glucose cotransporter"/>
    <property type="match status" value="1"/>
</dbReference>
<organism evidence="15 16">
    <name type="scientific">Leptobacterium flavescens</name>
    <dbReference type="NCBI Taxonomy" id="472055"/>
    <lineage>
        <taxon>Bacteria</taxon>
        <taxon>Pseudomonadati</taxon>
        <taxon>Bacteroidota</taxon>
        <taxon>Flavobacteriia</taxon>
        <taxon>Flavobacteriales</taxon>
        <taxon>Flavobacteriaceae</taxon>
        <taxon>Leptobacterium</taxon>
    </lineage>
</organism>
<evidence type="ECO:0000256" key="12">
    <source>
        <dbReference type="ARBA" id="ARBA00033708"/>
    </source>
</evidence>
<keyword evidence="4" id="KW-1003">Cell membrane</keyword>
<evidence type="ECO:0000256" key="7">
    <source>
        <dbReference type="ARBA" id="ARBA00022989"/>
    </source>
</evidence>
<evidence type="ECO:0000256" key="3">
    <source>
        <dbReference type="ARBA" id="ARBA00022448"/>
    </source>
</evidence>
<feature type="transmembrane region" description="Helical" evidence="14">
    <location>
        <begin position="426"/>
        <end position="446"/>
    </location>
</feature>
<dbReference type="InterPro" id="IPR038377">
    <property type="entry name" value="Na/Glc_symporter_sf"/>
</dbReference>
<name>A0A6P0UQP8_9FLAO</name>
<comment type="caution">
    <text evidence="15">The sequence shown here is derived from an EMBL/GenBank/DDBJ whole genome shotgun (WGS) entry which is preliminary data.</text>
</comment>
<feature type="transmembrane region" description="Helical" evidence="14">
    <location>
        <begin position="372"/>
        <end position="389"/>
    </location>
</feature>
<comment type="subcellular location">
    <subcellularLocation>
        <location evidence="1">Cell membrane</location>
        <topology evidence="1">Multi-pass membrane protein</topology>
    </subcellularLocation>
</comment>
<evidence type="ECO:0000256" key="6">
    <source>
        <dbReference type="ARBA" id="ARBA00022847"/>
    </source>
</evidence>
<feature type="transmembrane region" description="Helical" evidence="14">
    <location>
        <begin position="35"/>
        <end position="53"/>
    </location>
</feature>
<dbReference type="GO" id="GO:0015293">
    <property type="term" value="F:symporter activity"/>
    <property type="evidence" value="ECO:0007669"/>
    <property type="project" value="UniProtKB-KW"/>
</dbReference>
<sequence length="475" mass="52430">MSTLIVICISLYLLILISIGLIAHKKRQSNSMKDHYLAGGSLGAFVLLLTLYATQYSANTLLVTPAEVADKGLGMILILGYLTFIVISYLTFAPQLFRISKKRNFITPGDWFDYRFRLPSLSLIANFVLIIASLNFLLAQLMAMGHLVNGITDGQIPYRAGVIFLALVMIVYETLGGMRAVAWTDVAQGIMLFIGLGGLFFILLPDLEGLTNISKWLIKNEPQKINLPDPNFQIYWASTVLMIGLGAAVYPQAIQRIYAARSLKALKRSMSAMVFMPLFTVLILFLIGIVSIPHFTAIEKISHDAVLPYMLEYWGSQSLLGLILTLMVIIGLLAAIMSTADSVLLSLSSIISKDILGKTILKDVSEEQLTKTGKILSWIIIWVMVFFALNPKITLFRTIELKMQILIQTAPLFLLGVHSKKVTSKGMLIGLSIGFAFAVGTFFLGLKTIAGIQVGLIAFFLNVLGCYVFSYLFKN</sequence>
<evidence type="ECO:0000256" key="10">
    <source>
        <dbReference type="ARBA" id="ARBA00023136"/>
    </source>
</evidence>
<gene>
    <name evidence="15" type="ORF">GWK08_11905</name>
</gene>
<evidence type="ECO:0000256" key="2">
    <source>
        <dbReference type="ARBA" id="ARBA00006434"/>
    </source>
</evidence>
<evidence type="ECO:0000256" key="1">
    <source>
        <dbReference type="ARBA" id="ARBA00004651"/>
    </source>
</evidence>
<keyword evidence="7 14" id="KW-1133">Transmembrane helix</keyword>
<comment type="similarity">
    <text evidence="2 13">Belongs to the sodium:solute symporter (SSF) (TC 2.A.21) family.</text>
</comment>
<keyword evidence="6" id="KW-0769">Symport</keyword>
<proteinExistence type="inferred from homology"/>
<feature type="transmembrane region" description="Helical" evidence="14">
    <location>
        <begin position="318"/>
        <end position="351"/>
    </location>
</feature>
<keyword evidence="8" id="KW-0915">Sodium</keyword>
<dbReference type="CDD" id="cd10322">
    <property type="entry name" value="SLC5sbd"/>
    <property type="match status" value="1"/>
</dbReference>
<evidence type="ECO:0008006" key="17">
    <source>
        <dbReference type="Google" id="ProtNLM"/>
    </source>
</evidence>
<evidence type="ECO:0000256" key="11">
    <source>
        <dbReference type="ARBA" id="ARBA00023201"/>
    </source>
</evidence>
<keyword evidence="16" id="KW-1185">Reference proteome</keyword>
<evidence type="ECO:0000256" key="9">
    <source>
        <dbReference type="ARBA" id="ARBA00023065"/>
    </source>
</evidence>
<dbReference type="Pfam" id="PF00474">
    <property type="entry name" value="SSF"/>
    <property type="match status" value="1"/>
</dbReference>
<dbReference type="PROSITE" id="PS50283">
    <property type="entry name" value="NA_SOLUT_SYMP_3"/>
    <property type="match status" value="1"/>
</dbReference>
<dbReference type="Proteomes" id="UP000468581">
    <property type="component" value="Unassembled WGS sequence"/>
</dbReference>
<evidence type="ECO:0000256" key="14">
    <source>
        <dbReference type="SAM" id="Phobius"/>
    </source>
</evidence>
<reference evidence="15 16" key="1">
    <citation type="submission" date="2020-01" db="EMBL/GenBank/DDBJ databases">
        <title>Leptobacterium flavescens.</title>
        <authorList>
            <person name="Wang G."/>
        </authorList>
    </citation>
    <scope>NUCLEOTIDE SEQUENCE [LARGE SCALE GENOMIC DNA]</scope>
    <source>
        <strain evidence="15 16">KCTC 22160</strain>
    </source>
</reference>
<dbReference type="InterPro" id="IPR001734">
    <property type="entry name" value="Na/solute_symporter"/>
</dbReference>
<dbReference type="RefSeq" id="WP_163607411.1">
    <property type="nucleotide sequence ID" value="NZ_JAABOO010000002.1"/>
</dbReference>
<evidence type="ECO:0000313" key="16">
    <source>
        <dbReference type="Proteomes" id="UP000468581"/>
    </source>
</evidence>
<feature type="transmembrane region" description="Helical" evidence="14">
    <location>
        <begin position="6"/>
        <end position="23"/>
    </location>
</feature>
<dbReference type="AlphaFoldDB" id="A0A6P0UQP8"/>
<dbReference type="EMBL" id="JAABOO010000002">
    <property type="protein sequence ID" value="NER14149.1"/>
    <property type="molecule type" value="Genomic_DNA"/>
</dbReference>
<evidence type="ECO:0000256" key="13">
    <source>
        <dbReference type="RuleBase" id="RU362091"/>
    </source>
</evidence>
<feature type="transmembrane region" description="Helical" evidence="14">
    <location>
        <begin position="156"/>
        <end position="175"/>
    </location>
</feature>